<comment type="similarity">
    <text evidence="3">Belongs to the cytochrome P450 family.</text>
</comment>
<dbReference type="FunFam" id="1.10.630.10:FF:000121">
    <property type="entry name" value="Cytochrome P450, putative"/>
    <property type="match status" value="1"/>
</dbReference>
<dbReference type="eggNOG" id="KOG0157">
    <property type="taxonomic scope" value="Eukaryota"/>
</dbReference>
<keyword evidence="9" id="KW-0812">Transmembrane</keyword>
<feature type="transmembrane region" description="Helical" evidence="9">
    <location>
        <begin position="26"/>
        <end position="49"/>
    </location>
</feature>
<dbReference type="PANTHER" id="PTHR24305:SF166">
    <property type="entry name" value="CYTOCHROME P450 12A4, MITOCHONDRIAL-RELATED"/>
    <property type="match status" value="1"/>
</dbReference>
<keyword evidence="8" id="KW-0479">Metal-binding</keyword>
<evidence type="ECO:0000313" key="11">
    <source>
        <dbReference type="Proteomes" id="UP000002149"/>
    </source>
</evidence>
<dbReference type="InterPro" id="IPR001128">
    <property type="entry name" value="Cyt_P450"/>
</dbReference>
<dbReference type="Proteomes" id="UP000002149">
    <property type="component" value="Chromosome 6"/>
</dbReference>
<dbReference type="GO" id="GO:0020037">
    <property type="term" value="F:heme binding"/>
    <property type="evidence" value="ECO:0007669"/>
    <property type="project" value="InterPro"/>
</dbReference>
<dbReference type="PaxDb" id="214684-Q5KFL8"/>
<dbReference type="RefSeq" id="XP_571276.1">
    <property type="nucleotide sequence ID" value="XM_571276.1"/>
</dbReference>
<dbReference type="PANTHER" id="PTHR24305">
    <property type="entry name" value="CYTOCHROME P450"/>
    <property type="match status" value="1"/>
</dbReference>
<evidence type="ECO:0000256" key="4">
    <source>
        <dbReference type="ARBA" id="ARBA00022617"/>
    </source>
</evidence>
<dbReference type="CDD" id="cd11069">
    <property type="entry name" value="CYP_FUM15-like"/>
    <property type="match status" value="1"/>
</dbReference>
<dbReference type="GO" id="GO:0004497">
    <property type="term" value="F:monooxygenase activity"/>
    <property type="evidence" value="ECO:0007669"/>
    <property type="project" value="UniProtKB-KW"/>
</dbReference>
<evidence type="ECO:0000256" key="9">
    <source>
        <dbReference type="SAM" id="Phobius"/>
    </source>
</evidence>
<dbReference type="OMA" id="WKHQRRT"/>
<evidence type="ECO:0000256" key="8">
    <source>
        <dbReference type="PIRSR" id="PIRSR602401-1"/>
    </source>
</evidence>
<evidence type="ECO:0000256" key="2">
    <source>
        <dbReference type="ARBA" id="ARBA00005179"/>
    </source>
</evidence>
<dbReference type="InParanoid" id="Q5KFL8"/>
<reference evidence="10 11" key="1">
    <citation type="journal article" date="2005" name="Science">
        <title>The genome of the basidiomycetous yeast and human pathogen Cryptococcus neoformans.</title>
        <authorList>
            <person name="Loftus B.J."/>
            <person name="Fung E."/>
            <person name="Roncaglia P."/>
            <person name="Rowley D."/>
            <person name="Amedeo P."/>
            <person name="Bruno D."/>
            <person name="Vamathevan J."/>
            <person name="Miranda M."/>
            <person name="Anderson I.J."/>
            <person name="Fraser J.A."/>
            <person name="Allen J.E."/>
            <person name="Bosdet I.E."/>
            <person name="Brent M.R."/>
            <person name="Chiu R."/>
            <person name="Doering T.L."/>
            <person name="Donlin M.J."/>
            <person name="D'Souza C.A."/>
            <person name="Fox D.S."/>
            <person name="Grinberg V."/>
            <person name="Fu J."/>
            <person name="Fukushima M."/>
            <person name="Haas B.J."/>
            <person name="Huang J.C."/>
            <person name="Janbon G."/>
            <person name="Jones S.J."/>
            <person name="Koo H.L."/>
            <person name="Krzywinski M.I."/>
            <person name="Kwon-Chung J.K."/>
            <person name="Lengeler K.B."/>
            <person name="Maiti R."/>
            <person name="Marra M.A."/>
            <person name="Marra R.E."/>
            <person name="Mathewson C.A."/>
            <person name="Mitchell T.G."/>
            <person name="Pertea M."/>
            <person name="Riggs F.R."/>
            <person name="Salzberg S.L."/>
            <person name="Schein J.E."/>
            <person name="Shvartsbeyn A."/>
            <person name="Shin H."/>
            <person name="Shumway M."/>
            <person name="Specht C.A."/>
            <person name="Suh B.B."/>
            <person name="Tenney A."/>
            <person name="Utterback T.R."/>
            <person name="Wickes B.L."/>
            <person name="Wortman J.R."/>
            <person name="Wye N.H."/>
            <person name="Kronstad J.W."/>
            <person name="Lodge J.K."/>
            <person name="Heitman J."/>
            <person name="Davis R.W."/>
            <person name="Fraser C.M."/>
            <person name="Hyman R.W."/>
        </authorList>
    </citation>
    <scope>NUCLEOTIDE SEQUENCE [LARGE SCALE GENOMIC DNA]</scope>
    <source>
        <strain evidence="11">JEC21 / ATCC MYA-565</strain>
    </source>
</reference>
<name>Q5KFL8_CRYD1</name>
<feature type="binding site" description="axial binding residue" evidence="8">
    <location>
        <position position="519"/>
    </location>
    <ligand>
        <name>heme</name>
        <dbReference type="ChEBI" id="CHEBI:30413"/>
    </ligand>
    <ligandPart>
        <name>Fe</name>
        <dbReference type="ChEBI" id="CHEBI:18248"/>
    </ligandPart>
</feature>
<dbReference type="InterPro" id="IPR036396">
    <property type="entry name" value="Cyt_P450_sf"/>
</dbReference>
<dbReference type="InterPro" id="IPR002401">
    <property type="entry name" value="Cyt_P450_E_grp-I"/>
</dbReference>
<accession>Q5KFL8</accession>
<keyword evidence="4 8" id="KW-0349">Heme</keyword>
<sequence>MTMELLKVLHHEASQLFPNCIRSSPVACIVLYSFGGIAILLFSVYLWLWPFQYAKLYFRNLPGPPSDSWFWGVVPTLIKSPPSVPHSMWTDEYGPTVRYRVALGAQRFLTIDPTALNYILSHADLFPKPSRVRKALSDLLGNGLLTAEGHTHKKQRKALNPSFSPAAVRGMIPVFYDKAYELKAKLLGIIEGDETEQASPTPCKEEDEVEGGKKIDVMKYLGKTTLDVIGIVGFSYDFKALSEPRNELSEAYSKMFQAGMDANFWDFLRGAIPLVNKLPNKRATEIAARKAVTLRISKKIVEDKKREVMSAHSEGLEKREDIGDDLLSILIKANMASDVKPEQKLSDEEVLDQITTFMLAGNETSSTALTWILYSLTQHPECQTRLREEVLAVPDDRPSLETLNNLPYMDAVIREALRLHAPAPGTMREAKEDTVIPLSMPVIGRDGKQIDSVKINKGTMVFIPIITVNTSPAIWGPDARVFNPDRHLKTSSDSFGGANMHVPGVWGNMLSFLGGARNCIGYKLALAEISTILFVLIRSFEFQELKSKPEVEKKASVVMRPRIKGEESAGLQMPLMVKPLLM</sequence>
<keyword evidence="9" id="KW-0472">Membrane</keyword>
<dbReference type="GO" id="GO:0005506">
    <property type="term" value="F:iron ion binding"/>
    <property type="evidence" value="ECO:0007669"/>
    <property type="project" value="InterPro"/>
</dbReference>
<dbReference type="GeneID" id="3258171"/>
<keyword evidence="6 8" id="KW-0408">Iron</keyword>
<dbReference type="EMBL" id="AE017346">
    <property type="protein sequence ID" value="AAW43969.1"/>
    <property type="molecule type" value="Genomic_DNA"/>
</dbReference>
<dbReference type="VEuPathDB" id="FungiDB:CNF01310"/>
<gene>
    <name evidence="10" type="ordered locus">CNF01310</name>
</gene>
<evidence type="ECO:0000313" key="10">
    <source>
        <dbReference type="EMBL" id="AAW43969.1"/>
    </source>
</evidence>
<dbReference type="PRINTS" id="PR00385">
    <property type="entry name" value="P450"/>
</dbReference>
<evidence type="ECO:0000256" key="6">
    <source>
        <dbReference type="ARBA" id="ARBA00023004"/>
    </source>
</evidence>
<evidence type="ECO:0000256" key="5">
    <source>
        <dbReference type="ARBA" id="ARBA00023002"/>
    </source>
</evidence>
<evidence type="ECO:0000256" key="7">
    <source>
        <dbReference type="ARBA" id="ARBA00023033"/>
    </source>
</evidence>
<dbReference type="InterPro" id="IPR050121">
    <property type="entry name" value="Cytochrome_P450_monoxygenase"/>
</dbReference>
<keyword evidence="7" id="KW-0503">Monooxygenase</keyword>
<dbReference type="Pfam" id="PF00067">
    <property type="entry name" value="p450"/>
    <property type="match status" value="1"/>
</dbReference>
<dbReference type="SUPFAM" id="SSF48264">
    <property type="entry name" value="Cytochrome P450"/>
    <property type="match status" value="1"/>
</dbReference>
<dbReference type="OrthoDB" id="1470350at2759"/>
<dbReference type="STRING" id="214684.Q5KFL8"/>
<organism evidence="10 11">
    <name type="scientific">Cryptococcus deneoformans (strain JEC21 / ATCC MYA-565)</name>
    <name type="common">Cryptococcus neoformans var. neoformans serotype D</name>
    <dbReference type="NCBI Taxonomy" id="214684"/>
    <lineage>
        <taxon>Eukaryota</taxon>
        <taxon>Fungi</taxon>
        <taxon>Dikarya</taxon>
        <taxon>Basidiomycota</taxon>
        <taxon>Agaricomycotina</taxon>
        <taxon>Tremellomycetes</taxon>
        <taxon>Tremellales</taxon>
        <taxon>Cryptococcaceae</taxon>
        <taxon>Cryptococcus</taxon>
        <taxon>Cryptococcus neoformans species complex</taxon>
    </lineage>
</organism>
<dbReference type="KEGG" id="cne:CNF01310"/>
<comment type="pathway">
    <text evidence="2">Secondary metabolite biosynthesis.</text>
</comment>
<protein>
    <submittedName>
        <fullName evidence="10">Cytochrome P450, putative</fullName>
    </submittedName>
</protein>
<dbReference type="GO" id="GO:0016705">
    <property type="term" value="F:oxidoreductase activity, acting on paired donors, with incorporation or reduction of molecular oxygen"/>
    <property type="evidence" value="ECO:0007669"/>
    <property type="project" value="InterPro"/>
</dbReference>
<dbReference type="Gene3D" id="1.10.630.10">
    <property type="entry name" value="Cytochrome P450"/>
    <property type="match status" value="1"/>
</dbReference>
<keyword evidence="11" id="KW-1185">Reference proteome</keyword>
<dbReference type="AlphaFoldDB" id="Q5KFL8"/>
<proteinExistence type="inferred from homology"/>
<evidence type="ECO:0000256" key="1">
    <source>
        <dbReference type="ARBA" id="ARBA00001971"/>
    </source>
</evidence>
<keyword evidence="5" id="KW-0560">Oxidoreductase</keyword>
<evidence type="ECO:0000256" key="3">
    <source>
        <dbReference type="ARBA" id="ARBA00010617"/>
    </source>
</evidence>
<comment type="cofactor">
    <cofactor evidence="1 8">
        <name>heme</name>
        <dbReference type="ChEBI" id="CHEBI:30413"/>
    </cofactor>
</comment>
<keyword evidence="9" id="KW-1133">Transmembrane helix</keyword>
<dbReference type="HOGENOM" id="CLU_001570_5_11_1"/>
<dbReference type="PRINTS" id="PR00463">
    <property type="entry name" value="EP450I"/>
</dbReference>